<protein>
    <recommendedName>
        <fullName evidence="3">Msp4/OMP-like domain-containing protein</fullName>
    </recommendedName>
</protein>
<sequence>MRMYLLAAGAAIVVASPAAAQTGGYFGIEGGVLFPKKQNDNVTTVFTQTVQTPAAGTAVTAPNVGVVGTLPTTLTTVPTAINGNTRTKFKRGYDVDAVAGYDFGGFRLEGELGYKRSRIKSFEADSAFTTGVATGLNPTGTTGTTFVFPVDNSDAFDLSNRVSVLSGMVNALLDLGGNGGPGFYAGGGIGRARVKMFGDRDNAWAYQGIAGVRFPVSDNVDIGLKYRYFRTGRLDFDPGSVAFSSTRTAVVPNVAVPGGPAAVGSTNVNFTRTATASGDFDNRFSSHSLLLSLAFNFGGAREEVLPPPPPPVVEAAPPPPPPPQTQTCPDGSVVLATDVCPVPPPPPPPPPPAPVRG</sequence>
<feature type="chain" id="PRO_5047284435" description="Msp4/OMP-like domain-containing protein" evidence="2">
    <location>
        <begin position="21"/>
        <end position="357"/>
    </location>
</feature>
<evidence type="ECO:0000256" key="2">
    <source>
        <dbReference type="SAM" id="SignalP"/>
    </source>
</evidence>
<keyword evidence="2" id="KW-0732">Signal</keyword>
<feature type="domain" description="Msp4/OMP-like" evidence="3">
    <location>
        <begin position="97"/>
        <end position="240"/>
    </location>
</feature>
<dbReference type="EMBL" id="BAABBQ010000001">
    <property type="protein sequence ID" value="GAA4012520.1"/>
    <property type="molecule type" value="Genomic_DNA"/>
</dbReference>
<comment type="caution">
    <text evidence="4">The sequence shown here is derived from an EMBL/GenBank/DDBJ whole genome shotgun (WGS) entry which is preliminary data.</text>
</comment>
<gene>
    <name evidence="4" type="ORF">GCM10022280_08020</name>
</gene>
<feature type="region of interest" description="Disordered" evidence="1">
    <location>
        <begin position="305"/>
        <end position="357"/>
    </location>
</feature>
<accession>A0ABP7SJE6</accession>
<organism evidence="4 5">
    <name type="scientific">Sphingomonas swuensis</name>
    <dbReference type="NCBI Taxonomy" id="977800"/>
    <lineage>
        <taxon>Bacteria</taxon>
        <taxon>Pseudomonadati</taxon>
        <taxon>Pseudomonadota</taxon>
        <taxon>Alphaproteobacteria</taxon>
        <taxon>Sphingomonadales</taxon>
        <taxon>Sphingomonadaceae</taxon>
        <taxon>Sphingomonas</taxon>
    </lineage>
</organism>
<feature type="signal peptide" evidence="2">
    <location>
        <begin position="1"/>
        <end position="20"/>
    </location>
</feature>
<evidence type="ECO:0000313" key="4">
    <source>
        <dbReference type="EMBL" id="GAA4012520.1"/>
    </source>
</evidence>
<evidence type="ECO:0000259" key="3">
    <source>
        <dbReference type="Pfam" id="PF01617"/>
    </source>
</evidence>
<dbReference type="Proteomes" id="UP001500235">
    <property type="component" value="Unassembled WGS sequence"/>
</dbReference>
<dbReference type="Gene3D" id="2.40.160.20">
    <property type="match status" value="1"/>
</dbReference>
<evidence type="ECO:0000313" key="5">
    <source>
        <dbReference type="Proteomes" id="UP001500235"/>
    </source>
</evidence>
<dbReference type="RefSeq" id="WP_344706095.1">
    <property type="nucleotide sequence ID" value="NZ_BAABBQ010000001.1"/>
</dbReference>
<dbReference type="Pfam" id="PF01617">
    <property type="entry name" value="Surface_Ag_2"/>
    <property type="match status" value="1"/>
</dbReference>
<reference evidence="5" key="1">
    <citation type="journal article" date="2019" name="Int. J. Syst. Evol. Microbiol.">
        <title>The Global Catalogue of Microorganisms (GCM) 10K type strain sequencing project: providing services to taxonomists for standard genome sequencing and annotation.</title>
        <authorList>
            <consortium name="The Broad Institute Genomics Platform"/>
            <consortium name="The Broad Institute Genome Sequencing Center for Infectious Disease"/>
            <person name="Wu L."/>
            <person name="Ma J."/>
        </authorList>
    </citation>
    <scope>NUCLEOTIDE SEQUENCE [LARGE SCALE GENOMIC DNA]</scope>
    <source>
        <strain evidence="5">JCM 17563</strain>
    </source>
</reference>
<dbReference type="InterPro" id="IPR011250">
    <property type="entry name" value="OMP/PagP_B-barrel"/>
</dbReference>
<keyword evidence="5" id="KW-1185">Reference proteome</keyword>
<name>A0ABP7SJE6_9SPHN</name>
<dbReference type="SUPFAM" id="SSF56925">
    <property type="entry name" value="OMPA-like"/>
    <property type="match status" value="1"/>
</dbReference>
<evidence type="ECO:0000256" key="1">
    <source>
        <dbReference type="SAM" id="MobiDB-lite"/>
    </source>
</evidence>
<dbReference type="InterPro" id="IPR002566">
    <property type="entry name" value="Msp4_OMP-like"/>
</dbReference>
<feature type="compositionally biased region" description="Pro residues" evidence="1">
    <location>
        <begin position="341"/>
        <end position="357"/>
    </location>
</feature>
<feature type="compositionally biased region" description="Pro residues" evidence="1">
    <location>
        <begin position="305"/>
        <end position="324"/>
    </location>
</feature>
<proteinExistence type="predicted"/>